<gene>
    <name evidence="1" type="ORF">GALMADRAFT_1310102</name>
</gene>
<accession>A0A067T536</accession>
<dbReference type="AlphaFoldDB" id="A0A067T536"/>
<evidence type="ECO:0000313" key="2">
    <source>
        <dbReference type="Proteomes" id="UP000027222"/>
    </source>
</evidence>
<dbReference type="HOGENOM" id="CLU_2399847_0_0_1"/>
<reference evidence="2" key="1">
    <citation type="journal article" date="2014" name="Proc. Natl. Acad. Sci. U.S.A.">
        <title>Extensive sampling of basidiomycete genomes demonstrates inadequacy of the white-rot/brown-rot paradigm for wood decay fungi.</title>
        <authorList>
            <person name="Riley R."/>
            <person name="Salamov A.A."/>
            <person name="Brown D.W."/>
            <person name="Nagy L.G."/>
            <person name="Floudas D."/>
            <person name="Held B.W."/>
            <person name="Levasseur A."/>
            <person name="Lombard V."/>
            <person name="Morin E."/>
            <person name="Otillar R."/>
            <person name="Lindquist E.A."/>
            <person name="Sun H."/>
            <person name="LaButti K.M."/>
            <person name="Schmutz J."/>
            <person name="Jabbour D."/>
            <person name="Luo H."/>
            <person name="Baker S.E."/>
            <person name="Pisabarro A.G."/>
            <person name="Walton J.D."/>
            <person name="Blanchette R.A."/>
            <person name="Henrissat B."/>
            <person name="Martin F."/>
            <person name="Cullen D."/>
            <person name="Hibbett D.S."/>
            <person name="Grigoriev I.V."/>
        </authorList>
    </citation>
    <scope>NUCLEOTIDE SEQUENCE [LARGE SCALE GENOMIC DNA]</scope>
    <source>
        <strain evidence="2">CBS 339.88</strain>
    </source>
</reference>
<keyword evidence="2" id="KW-1185">Reference proteome</keyword>
<sequence>MCCRPALSKVASKTISTRPFRFPGKDSSSELHLMLFDIAPSTTLHKHCSHDFSVEGSMMTFMRLFHCKDKRLSSSHQTIPIYLAASLTWHSSL</sequence>
<protein>
    <submittedName>
        <fullName evidence="1">Uncharacterized protein</fullName>
    </submittedName>
</protein>
<organism evidence="1 2">
    <name type="scientific">Galerina marginata (strain CBS 339.88)</name>
    <dbReference type="NCBI Taxonomy" id="685588"/>
    <lineage>
        <taxon>Eukaryota</taxon>
        <taxon>Fungi</taxon>
        <taxon>Dikarya</taxon>
        <taxon>Basidiomycota</taxon>
        <taxon>Agaricomycotina</taxon>
        <taxon>Agaricomycetes</taxon>
        <taxon>Agaricomycetidae</taxon>
        <taxon>Agaricales</taxon>
        <taxon>Agaricineae</taxon>
        <taxon>Strophariaceae</taxon>
        <taxon>Galerina</taxon>
    </lineage>
</organism>
<proteinExistence type="predicted"/>
<dbReference type="Proteomes" id="UP000027222">
    <property type="component" value="Unassembled WGS sequence"/>
</dbReference>
<evidence type="ECO:0000313" key="1">
    <source>
        <dbReference type="EMBL" id="KDR78251.1"/>
    </source>
</evidence>
<dbReference type="EMBL" id="KL142375">
    <property type="protein sequence ID" value="KDR78251.1"/>
    <property type="molecule type" value="Genomic_DNA"/>
</dbReference>
<name>A0A067T536_GALM3</name>